<evidence type="ECO:0000313" key="4">
    <source>
        <dbReference type="Proteomes" id="UP001183648"/>
    </source>
</evidence>
<accession>A0ABU2C1Y6</accession>
<name>A0ABU2C1Y6_9ACTN</name>
<protein>
    <recommendedName>
        <fullName evidence="2">DUF222 domain-containing protein</fullName>
    </recommendedName>
</protein>
<dbReference type="Pfam" id="PF02720">
    <property type="entry name" value="DUF222"/>
    <property type="match status" value="1"/>
</dbReference>
<gene>
    <name evidence="3" type="ORF">J2S63_004207</name>
</gene>
<feature type="domain" description="DUF222" evidence="2">
    <location>
        <begin position="89"/>
        <end position="200"/>
    </location>
</feature>
<organism evidence="3 4">
    <name type="scientific">Nocardioides marmoribigeumensis</name>
    <dbReference type="NCBI Taxonomy" id="433649"/>
    <lineage>
        <taxon>Bacteria</taxon>
        <taxon>Bacillati</taxon>
        <taxon>Actinomycetota</taxon>
        <taxon>Actinomycetes</taxon>
        <taxon>Propionibacteriales</taxon>
        <taxon>Nocardioidaceae</taxon>
        <taxon>Nocardioides</taxon>
    </lineage>
</organism>
<keyword evidence="4" id="KW-1185">Reference proteome</keyword>
<reference evidence="3 4" key="1">
    <citation type="submission" date="2023-07" db="EMBL/GenBank/DDBJ databases">
        <title>Sequencing the genomes of 1000 actinobacteria strains.</title>
        <authorList>
            <person name="Klenk H.-P."/>
        </authorList>
    </citation>
    <scope>NUCLEOTIDE SEQUENCE [LARGE SCALE GENOMIC DNA]</scope>
    <source>
        <strain evidence="3 4">DSM 19426</strain>
    </source>
</reference>
<evidence type="ECO:0000256" key="1">
    <source>
        <dbReference type="SAM" id="MobiDB-lite"/>
    </source>
</evidence>
<evidence type="ECO:0000313" key="3">
    <source>
        <dbReference type="EMBL" id="MDR7364654.1"/>
    </source>
</evidence>
<dbReference type="RefSeq" id="WP_310306509.1">
    <property type="nucleotide sequence ID" value="NZ_BAAAPS010000006.1"/>
</dbReference>
<sequence length="504" mass="54781">MSISPLVAADLGSQLRAWDRTARLSSMKARRKERDALDAADMLDVVGWADDHRADVASSFADSALLPGHEGYSAPIMMSGVPVDEFCLAELATALGTSQGSARARTEQSLEVRERLPRLWGKVHAGALPAWRAREVARETLSLSDEAADHVDRQLAPFARTLTTTRIKNLVNAAILRFDPERAAAEAEAAGERRGVWFDVEHGGDELVTDESRPDGTGRMEAVADVPGLLALKEALTHKAHDLEVLGDDSSEQVRMSKGLCILADPQYALDLAASAEAVLAEEPSGEDEAPRRRPSRARTPLGVERPIHVHLHTSTEVARVQASGLPHAASPISRAAVERWIAELAPGATVRVTPVIDLNRNVAVDAYEAPDAIRALVDERDHACVFPFCTNRGRFDLDHTTEYVDPDEGGPPGQTGNRLLGKLCRYHHRAKTHTTWTYHRVESVFDLDAAGPDPWTPELVTDPRLLIDPGRDPDSGGPPAAYLWTSPIGFHYLVTGTGTFPLD</sequence>
<evidence type="ECO:0000259" key="2">
    <source>
        <dbReference type="Pfam" id="PF02720"/>
    </source>
</evidence>
<feature type="region of interest" description="Disordered" evidence="1">
    <location>
        <begin position="281"/>
        <end position="302"/>
    </location>
</feature>
<dbReference type="InterPro" id="IPR003870">
    <property type="entry name" value="DUF222"/>
</dbReference>
<proteinExistence type="predicted"/>
<dbReference type="Proteomes" id="UP001183648">
    <property type="component" value="Unassembled WGS sequence"/>
</dbReference>
<comment type="caution">
    <text evidence="3">The sequence shown here is derived from an EMBL/GenBank/DDBJ whole genome shotgun (WGS) entry which is preliminary data.</text>
</comment>
<dbReference type="EMBL" id="JAVDYG010000001">
    <property type="protein sequence ID" value="MDR7364654.1"/>
    <property type="molecule type" value="Genomic_DNA"/>
</dbReference>